<sequence>MSHRQFRTILAEGLLKTYRHIDLTTESRLITRPCGRQTTNMMMNDDNHNNNHDNNKTKYKTFTDEPTDRRWKPLPHAIWQCIECGVYLCIIGCFRDFHKP</sequence>
<organism evidence="2 3">
    <name type="scientific">Euphydryas editha</name>
    <name type="common">Edith's checkerspot</name>
    <dbReference type="NCBI Taxonomy" id="104508"/>
    <lineage>
        <taxon>Eukaryota</taxon>
        <taxon>Metazoa</taxon>
        <taxon>Ecdysozoa</taxon>
        <taxon>Arthropoda</taxon>
        <taxon>Hexapoda</taxon>
        <taxon>Insecta</taxon>
        <taxon>Pterygota</taxon>
        <taxon>Neoptera</taxon>
        <taxon>Endopterygota</taxon>
        <taxon>Lepidoptera</taxon>
        <taxon>Glossata</taxon>
        <taxon>Ditrysia</taxon>
        <taxon>Papilionoidea</taxon>
        <taxon>Nymphalidae</taxon>
        <taxon>Nymphalinae</taxon>
        <taxon>Euphydryas</taxon>
    </lineage>
</organism>
<keyword evidence="3" id="KW-1185">Reference proteome</keyword>
<protein>
    <submittedName>
        <fullName evidence="2">Uncharacterized protein</fullName>
    </submittedName>
</protein>
<gene>
    <name evidence="2" type="ORF">EEDITHA_LOCUS23025</name>
</gene>
<comment type="caution">
    <text evidence="2">The sequence shown here is derived from an EMBL/GenBank/DDBJ whole genome shotgun (WGS) entry which is preliminary data.</text>
</comment>
<evidence type="ECO:0000313" key="2">
    <source>
        <dbReference type="EMBL" id="CAH2109163.1"/>
    </source>
</evidence>
<dbReference type="EMBL" id="CAKOGL010000064">
    <property type="protein sequence ID" value="CAH2109163.1"/>
    <property type="molecule type" value="Genomic_DNA"/>
</dbReference>
<accession>A0AAU9VFC6</accession>
<dbReference type="Proteomes" id="UP001153954">
    <property type="component" value="Unassembled WGS sequence"/>
</dbReference>
<reference evidence="2" key="1">
    <citation type="submission" date="2022-03" db="EMBL/GenBank/DDBJ databases">
        <authorList>
            <person name="Tunstrom K."/>
        </authorList>
    </citation>
    <scope>NUCLEOTIDE SEQUENCE</scope>
</reference>
<proteinExistence type="predicted"/>
<feature type="compositionally biased region" description="Basic and acidic residues" evidence="1">
    <location>
        <begin position="45"/>
        <end position="65"/>
    </location>
</feature>
<evidence type="ECO:0000313" key="3">
    <source>
        <dbReference type="Proteomes" id="UP001153954"/>
    </source>
</evidence>
<evidence type="ECO:0000256" key="1">
    <source>
        <dbReference type="SAM" id="MobiDB-lite"/>
    </source>
</evidence>
<name>A0AAU9VFC6_EUPED</name>
<feature type="region of interest" description="Disordered" evidence="1">
    <location>
        <begin position="42"/>
        <end position="65"/>
    </location>
</feature>
<dbReference type="AlphaFoldDB" id="A0AAU9VFC6"/>